<gene>
    <name evidence="2" type="ORF">MNBD_CHLOROFLEXI01-4446</name>
</gene>
<dbReference type="AlphaFoldDB" id="A0A3B0V897"/>
<proteinExistence type="predicted"/>
<dbReference type="SUPFAM" id="SSF81593">
    <property type="entry name" value="Nucleotidyltransferase substrate binding subunit/domain"/>
    <property type="match status" value="1"/>
</dbReference>
<evidence type="ECO:0000313" key="2">
    <source>
        <dbReference type="EMBL" id="VAW33099.1"/>
    </source>
</evidence>
<evidence type="ECO:0000259" key="1">
    <source>
        <dbReference type="Pfam" id="PF05168"/>
    </source>
</evidence>
<dbReference type="Gene3D" id="1.20.120.330">
    <property type="entry name" value="Nucleotidyltransferases domain 2"/>
    <property type="match status" value="1"/>
</dbReference>
<organism evidence="2">
    <name type="scientific">hydrothermal vent metagenome</name>
    <dbReference type="NCBI Taxonomy" id="652676"/>
    <lineage>
        <taxon>unclassified sequences</taxon>
        <taxon>metagenomes</taxon>
        <taxon>ecological metagenomes</taxon>
    </lineage>
</organism>
<name>A0A3B0V897_9ZZZZ</name>
<dbReference type="InterPro" id="IPR007842">
    <property type="entry name" value="HEPN_dom"/>
</dbReference>
<dbReference type="EMBL" id="UOEU01000419">
    <property type="protein sequence ID" value="VAW33099.1"/>
    <property type="molecule type" value="Genomic_DNA"/>
</dbReference>
<protein>
    <recommendedName>
        <fullName evidence="1">HEPN domain-containing protein</fullName>
    </recommendedName>
</protein>
<reference evidence="2" key="1">
    <citation type="submission" date="2018-06" db="EMBL/GenBank/DDBJ databases">
        <authorList>
            <person name="Zhirakovskaya E."/>
        </authorList>
    </citation>
    <scope>NUCLEOTIDE SEQUENCE</scope>
</reference>
<accession>A0A3B0V897</accession>
<dbReference type="Pfam" id="PF05168">
    <property type="entry name" value="HEPN"/>
    <property type="match status" value="1"/>
</dbReference>
<sequence>MKPHIEEAERALRLADRDIYAFTVLKKDVDAHLSVVYFHAQQAVEKLLKAVLFSAQIEFRRTHDLTELVFLLQQNDIQTPIAAAQLARFNPFAVTYRYDDVEIDAFRLRRNPKNN</sequence>
<feature type="domain" description="HEPN" evidence="1">
    <location>
        <begin position="9"/>
        <end position="102"/>
    </location>
</feature>